<keyword evidence="4 5" id="KW-0720">Serine protease</keyword>
<dbReference type="CDD" id="cd07560">
    <property type="entry name" value="Peptidase_S41_CPP"/>
    <property type="match status" value="1"/>
</dbReference>
<dbReference type="GO" id="GO:0004175">
    <property type="term" value="F:endopeptidase activity"/>
    <property type="evidence" value="ECO:0007669"/>
    <property type="project" value="TreeGrafter"/>
</dbReference>
<protein>
    <submittedName>
        <fullName evidence="8">S41 family peptidase</fullName>
    </submittedName>
</protein>
<dbReference type="SUPFAM" id="SSF50156">
    <property type="entry name" value="PDZ domain-like"/>
    <property type="match status" value="1"/>
</dbReference>
<dbReference type="PROSITE" id="PS50106">
    <property type="entry name" value="PDZ"/>
    <property type="match status" value="1"/>
</dbReference>
<dbReference type="InterPro" id="IPR005151">
    <property type="entry name" value="Tail-specific_protease"/>
</dbReference>
<dbReference type="PANTHER" id="PTHR32060">
    <property type="entry name" value="TAIL-SPECIFIC PROTEASE"/>
    <property type="match status" value="1"/>
</dbReference>
<evidence type="ECO:0000313" key="8">
    <source>
        <dbReference type="EMBL" id="TMJ09284.1"/>
    </source>
</evidence>
<keyword evidence="3 5" id="KW-0378">Hydrolase</keyword>
<dbReference type="SMART" id="SM00245">
    <property type="entry name" value="TSPc"/>
    <property type="match status" value="1"/>
</dbReference>
<accession>A0A537LMP6</accession>
<dbReference type="InterPro" id="IPR029045">
    <property type="entry name" value="ClpP/crotonase-like_dom_sf"/>
</dbReference>
<dbReference type="InterPro" id="IPR004447">
    <property type="entry name" value="Peptidase_S41A"/>
</dbReference>
<dbReference type="GO" id="GO:0030288">
    <property type="term" value="C:outer membrane-bounded periplasmic space"/>
    <property type="evidence" value="ECO:0007669"/>
    <property type="project" value="TreeGrafter"/>
</dbReference>
<feature type="signal peptide" evidence="6">
    <location>
        <begin position="1"/>
        <end position="29"/>
    </location>
</feature>
<organism evidence="8 9">
    <name type="scientific">Candidatus Segetimicrobium genomatis</name>
    <dbReference type="NCBI Taxonomy" id="2569760"/>
    <lineage>
        <taxon>Bacteria</taxon>
        <taxon>Bacillati</taxon>
        <taxon>Candidatus Sysuimicrobiota</taxon>
        <taxon>Candidatus Sysuimicrobiia</taxon>
        <taxon>Candidatus Sysuimicrobiales</taxon>
        <taxon>Candidatus Segetimicrobiaceae</taxon>
        <taxon>Candidatus Segetimicrobium</taxon>
    </lineage>
</organism>
<evidence type="ECO:0000259" key="7">
    <source>
        <dbReference type="PROSITE" id="PS50106"/>
    </source>
</evidence>
<proteinExistence type="inferred from homology"/>
<evidence type="ECO:0000256" key="1">
    <source>
        <dbReference type="ARBA" id="ARBA00009179"/>
    </source>
</evidence>
<keyword evidence="6" id="KW-0732">Signal</keyword>
<dbReference type="CDD" id="cd06782">
    <property type="entry name" value="cpPDZ_CPP-like"/>
    <property type="match status" value="1"/>
</dbReference>
<dbReference type="EMBL" id="VBAI01000162">
    <property type="protein sequence ID" value="TMJ09284.1"/>
    <property type="molecule type" value="Genomic_DNA"/>
</dbReference>
<evidence type="ECO:0000256" key="2">
    <source>
        <dbReference type="ARBA" id="ARBA00022670"/>
    </source>
</evidence>
<dbReference type="InterPro" id="IPR036034">
    <property type="entry name" value="PDZ_sf"/>
</dbReference>
<gene>
    <name evidence="8" type="ORF">E6G98_09975</name>
</gene>
<dbReference type="SUPFAM" id="SSF52096">
    <property type="entry name" value="ClpP/crotonase"/>
    <property type="match status" value="1"/>
</dbReference>
<evidence type="ECO:0000256" key="5">
    <source>
        <dbReference type="RuleBase" id="RU004404"/>
    </source>
</evidence>
<feature type="domain" description="PDZ" evidence="7">
    <location>
        <begin position="140"/>
        <end position="222"/>
    </location>
</feature>
<dbReference type="Gene3D" id="2.30.42.10">
    <property type="match status" value="1"/>
</dbReference>
<evidence type="ECO:0000256" key="6">
    <source>
        <dbReference type="SAM" id="SignalP"/>
    </source>
</evidence>
<evidence type="ECO:0000313" key="9">
    <source>
        <dbReference type="Proteomes" id="UP000315217"/>
    </source>
</evidence>
<reference evidence="8 9" key="1">
    <citation type="journal article" date="2019" name="Nat. Microbiol.">
        <title>Mediterranean grassland soil C-N compound turnover is dependent on rainfall and depth, and is mediated by genomically divergent microorganisms.</title>
        <authorList>
            <person name="Diamond S."/>
            <person name="Andeer P.F."/>
            <person name="Li Z."/>
            <person name="Crits-Christoph A."/>
            <person name="Burstein D."/>
            <person name="Anantharaman K."/>
            <person name="Lane K.R."/>
            <person name="Thomas B.C."/>
            <person name="Pan C."/>
            <person name="Northen T.R."/>
            <person name="Banfield J.F."/>
        </authorList>
    </citation>
    <scope>NUCLEOTIDE SEQUENCE [LARGE SCALE GENOMIC DNA]</scope>
    <source>
        <strain evidence="8">NP_1</strain>
    </source>
</reference>
<dbReference type="GO" id="GO:0007165">
    <property type="term" value="P:signal transduction"/>
    <property type="evidence" value="ECO:0007669"/>
    <property type="project" value="TreeGrafter"/>
</dbReference>
<dbReference type="GO" id="GO:0008236">
    <property type="term" value="F:serine-type peptidase activity"/>
    <property type="evidence" value="ECO:0007669"/>
    <property type="project" value="UniProtKB-KW"/>
</dbReference>
<dbReference type="Proteomes" id="UP000315217">
    <property type="component" value="Unassembled WGS sequence"/>
</dbReference>
<dbReference type="Pfam" id="PF03572">
    <property type="entry name" value="Peptidase_S41"/>
    <property type="match status" value="1"/>
</dbReference>
<name>A0A537LMP6_9BACT</name>
<dbReference type="Gene3D" id="3.90.226.10">
    <property type="entry name" value="2-enoyl-CoA Hydratase, Chain A, domain 1"/>
    <property type="match status" value="1"/>
</dbReference>
<dbReference type="Pfam" id="PF17820">
    <property type="entry name" value="PDZ_6"/>
    <property type="match status" value="1"/>
</dbReference>
<dbReference type="Gene3D" id="3.30.750.44">
    <property type="match status" value="1"/>
</dbReference>
<comment type="caution">
    <text evidence="8">The sequence shown here is derived from an EMBL/GenBank/DDBJ whole genome shotgun (WGS) entry which is preliminary data.</text>
</comment>
<dbReference type="PANTHER" id="PTHR32060:SF22">
    <property type="entry name" value="CARBOXYL-TERMINAL-PROCESSING PEPTIDASE 3, CHLOROPLASTIC"/>
    <property type="match status" value="1"/>
</dbReference>
<dbReference type="AlphaFoldDB" id="A0A537LMP6"/>
<dbReference type="NCBIfam" id="TIGR00225">
    <property type="entry name" value="prc"/>
    <property type="match status" value="1"/>
</dbReference>
<dbReference type="InterPro" id="IPR041489">
    <property type="entry name" value="PDZ_6"/>
</dbReference>
<dbReference type="GO" id="GO:0006508">
    <property type="term" value="P:proteolysis"/>
    <property type="evidence" value="ECO:0007669"/>
    <property type="project" value="UniProtKB-KW"/>
</dbReference>
<comment type="similarity">
    <text evidence="1 5">Belongs to the peptidase S41A family.</text>
</comment>
<evidence type="ECO:0000256" key="4">
    <source>
        <dbReference type="ARBA" id="ARBA00022825"/>
    </source>
</evidence>
<dbReference type="InterPro" id="IPR001478">
    <property type="entry name" value="PDZ"/>
</dbReference>
<keyword evidence="2 5" id="KW-0645">Protease</keyword>
<dbReference type="SMART" id="SM00228">
    <property type="entry name" value="PDZ"/>
    <property type="match status" value="1"/>
</dbReference>
<feature type="chain" id="PRO_5021949248" evidence="6">
    <location>
        <begin position="30"/>
        <end position="443"/>
    </location>
</feature>
<evidence type="ECO:0000256" key="3">
    <source>
        <dbReference type="ARBA" id="ARBA00022801"/>
    </source>
</evidence>
<sequence length="443" mass="47004">MMRAFVRCGLLAVLAAVVLAVAWPPALTAQVTADLADALVRETYEAIREDALRPPDVLTLLHETVLTTQRTLISAGVTDPPPLPAFTGQEDWDLTAAAAYVQAATVAAPRDADRIIQAVLRAMIRAVADPLGAVFMPLEFTHFHRELRGEHTGIGVQVDAVRGQIVFSDVTAGGPAARGGITPGDVLVQADGRTVADSTPDEVMDRLHGAAGTTVVLVVRRAAGGTVHLSLVREPVRENPTRWKMIEPHIGYLRLLEFSEEMSSDVSRSVTGLVEAGATALLLDLRENGGGLLDEAVAVASVFLSDGVVAMEEQRGSLTALSVTPQARRFSGPVVVLVSHFTASASEVVAGALQDAGATLVGERTFGKATVQTIYPLRGGWGLRLTTARYYTRRGRLIDAQGLRPDLSVPMDVDLIQGPRDVQLKEATTALRTQLAAGTGTRP</sequence>